<gene>
    <name evidence="1" type="ORF">DWW04_21235</name>
</gene>
<name>A0A076IVW5_9BACT</name>
<evidence type="ECO:0000313" key="2">
    <source>
        <dbReference type="Proteomes" id="UP000283678"/>
    </source>
</evidence>
<comment type="caution">
    <text evidence="1">The sequence shown here is derived from an EMBL/GenBank/DDBJ whole genome shotgun (WGS) entry which is preliminary data.</text>
</comment>
<evidence type="ECO:0000313" key="1">
    <source>
        <dbReference type="EMBL" id="RGV69184.1"/>
    </source>
</evidence>
<dbReference type="KEGG" id="bdo:EL88_14630"/>
<dbReference type="eggNOG" id="ENOG50342J3">
    <property type="taxonomic scope" value="Bacteria"/>
</dbReference>
<dbReference type="EMBL" id="QRZL01000035">
    <property type="protein sequence ID" value="RGV69184.1"/>
    <property type="molecule type" value="Genomic_DNA"/>
</dbReference>
<reference evidence="1 2" key="1">
    <citation type="submission" date="2018-08" db="EMBL/GenBank/DDBJ databases">
        <title>A genome reference for cultivated species of the human gut microbiota.</title>
        <authorList>
            <person name="Zou Y."/>
            <person name="Xue W."/>
            <person name="Luo G."/>
        </authorList>
    </citation>
    <scope>NUCLEOTIDE SEQUENCE [LARGE SCALE GENOMIC DNA]</scope>
    <source>
        <strain evidence="1 2">AF14-1AC</strain>
    </source>
</reference>
<accession>A0A076IVW5</accession>
<dbReference type="AlphaFoldDB" id="A0A076IVW5"/>
<protein>
    <submittedName>
        <fullName evidence="1">Uncharacterized protein</fullName>
    </submittedName>
</protein>
<organism evidence="1 2">
    <name type="scientific">Phocaeicola dorei</name>
    <dbReference type="NCBI Taxonomy" id="357276"/>
    <lineage>
        <taxon>Bacteria</taxon>
        <taxon>Pseudomonadati</taxon>
        <taxon>Bacteroidota</taxon>
        <taxon>Bacteroidia</taxon>
        <taxon>Bacteroidales</taxon>
        <taxon>Bacteroidaceae</taxon>
        <taxon>Phocaeicola</taxon>
    </lineage>
</organism>
<dbReference type="Proteomes" id="UP000283678">
    <property type="component" value="Unassembled WGS sequence"/>
</dbReference>
<dbReference type="RefSeq" id="WP_007218095.1">
    <property type="nucleotide sequence ID" value="NZ_JADMOY010000009.1"/>
</dbReference>
<sequence>MTFREFMLENGYELQTTFWNDFSIADRFGLSAIQDTFNRAFEEWKENYKYLTELVLVLNHKIWQYYETRPEIATLYNTLWAQASQYAMEYLKDDELSYYYDVTD</sequence>
<proteinExistence type="predicted"/>